<organism evidence="2">
    <name type="scientific">Marseillevirus LCMAC103</name>
    <dbReference type="NCBI Taxonomy" id="2506604"/>
    <lineage>
        <taxon>Viruses</taxon>
        <taxon>Varidnaviria</taxon>
        <taxon>Bamfordvirae</taxon>
        <taxon>Nucleocytoviricota</taxon>
        <taxon>Megaviricetes</taxon>
        <taxon>Pimascovirales</taxon>
        <taxon>Pimascovirales incertae sedis</taxon>
        <taxon>Marseilleviridae</taxon>
    </lineage>
</organism>
<reference evidence="2" key="1">
    <citation type="journal article" date="2019" name="MBio">
        <title>Virus Genomes from Deep Sea Sediments Expand the Ocean Megavirome and Support Independent Origins of Viral Gigantism.</title>
        <authorList>
            <person name="Backstrom D."/>
            <person name="Yutin N."/>
            <person name="Jorgensen S.L."/>
            <person name="Dharamshi J."/>
            <person name="Homa F."/>
            <person name="Zaremba-Niedwiedzka K."/>
            <person name="Spang A."/>
            <person name="Wolf Y.I."/>
            <person name="Koonin E.V."/>
            <person name="Ettema T.J."/>
        </authorList>
    </citation>
    <scope>NUCLEOTIDE SEQUENCE</scope>
</reference>
<keyword evidence="1" id="KW-0472">Membrane</keyword>
<gene>
    <name evidence="2" type="ORF">LCMAC103_02890</name>
</gene>
<keyword evidence="1" id="KW-0812">Transmembrane</keyword>
<sequence length="150" mass="15740">MGRECTDGDTLSAASWLATYGVAAAVVFAAAAAVWRCRETLLDKWEGFWVKIVPTSAVVLFWALWTAGGSVMFFHGLLECAFSSGDAVALTIFADLVYSWAAGAAAMATLYCRAGMECPKGGNVEKVAAVKISVDAEGGNVEMVDVDLDG</sequence>
<name>A0A481YVL6_9VIRU</name>
<dbReference type="EMBL" id="MK500338">
    <property type="protein sequence ID" value="QBK86947.1"/>
    <property type="molecule type" value="Genomic_DNA"/>
</dbReference>
<keyword evidence="1" id="KW-1133">Transmembrane helix</keyword>
<evidence type="ECO:0000313" key="2">
    <source>
        <dbReference type="EMBL" id="QBK86947.1"/>
    </source>
</evidence>
<accession>A0A481YVL6</accession>
<feature type="transmembrane region" description="Helical" evidence="1">
    <location>
        <begin position="87"/>
        <end position="111"/>
    </location>
</feature>
<feature type="transmembrane region" description="Helical" evidence="1">
    <location>
        <begin position="17"/>
        <end position="36"/>
    </location>
</feature>
<evidence type="ECO:0000256" key="1">
    <source>
        <dbReference type="SAM" id="Phobius"/>
    </source>
</evidence>
<protein>
    <submittedName>
        <fullName evidence="2">Uncharacterized protein</fullName>
    </submittedName>
</protein>
<feature type="transmembrane region" description="Helical" evidence="1">
    <location>
        <begin position="48"/>
        <end position="67"/>
    </location>
</feature>
<proteinExistence type="predicted"/>